<evidence type="ECO:0000256" key="2">
    <source>
        <dbReference type="ARBA" id="ARBA00023015"/>
    </source>
</evidence>
<evidence type="ECO:0008006" key="10">
    <source>
        <dbReference type="Google" id="ProtNLM"/>
    </source>
</evidence>
<organism evidence="8 9">
    <name type="scientific">Fraxinus pennsylvanica</name>
    <dbReference type="NCBI Taxonomy" id="56036"/>
    <lineage>
        <taxon>Eukaryota</taxon>
        <taxon>Viridiplantae</taxon>
        <taxon>Streptophyta</taxon>
        <taxon>Embryophyta</taxon>
        <taxon>Tracheophyta</taxon>
        <taxon>Spermatophyta</taxon>
        <taxon>Magnoliopsida</taxon>
        <taxon>eudicotyledons</taxon>
        <taxon>Gunneridae</taxon>
        <taxon>Pentapetalae</taxon>
        <taxon>asterids</taxon>
        <taxon>lamiids</taxon>
        <taxon>Lamiales</taxon>
        <taxon>Oleaceae</taxon>
        <taxon>Oleeae</taxon>
        <taxon>Fraxinus</taxon>
    </lineage>
</organism>
<dbReference type="Gene3D" id="1.10.10.60">
    <property type="entry name" value="Homeodomain-like"/>
    <property type="match status" value="1"/>
</dbReference>
<dbReference type="PROSITE" id="PS50090">
    <property type="entry name" value="MYB_LIKE"/>
    <property type="match status" value="1"/>
</dbReference>
<dbReference type="SMART" id="SM00717">
    <property type="entry name" value="SANT"/>
    <property type="match status" value="1"/>
</dbReference>
<protein>
    <recommendedName>
        <fullName evidence="10">MYB transcription factor</fullName>
    </recommendedName>
</protein>
<evidence type="ECO:0000256" key="1">
    <source>
        <dbReference type="ARBA" id="ARBA00004123"/>
    </source>
</evidence>
<dbReference type="Pfam" id="PF00249">
    <property type="entry name" value="Myb_DNA-binding"/>
    <property type="match status" value="1"/>
</dbReference>
<dbReference type="GO" id="GO:0009723">
    <property type="term" value="P:response to ethylene"/>
    <property type="evidence" value="ECO:0007669"/>
    <property type="project" value="TreeGrafter"/>
</dbReference>
<proteinExistence type="predicted"/>
<dbReference type="InterPro" id="IPR017930">
    <property type="entry name" value="Myb_dom"/>
</dbReference>
<evidence type="ECO:0000313" key="9">
    <source>
        <dbReference type="Proteomes" id="UP000834106"/>
    </source>
</evidence>
<name>A0AAD1ZUB1_9LAMI</name>
<dbReference type="GO" id="GO:0006355">
    <property type="term" value="P:regulation of DNA-templated transcription"/>
    <property type="evidence" value="ECO:0007669"/>
    <property type="project" value="UniProtKB-ARBA"/>
</dbReference>
<keyword evidence="2" id="KW-0805">Transcription regulation</keyword>
<feature type="domain" description="HTH myb-type" evidence="7">
    <location>
        <begin position="92"/>
        <end position="137"/>
    </location>
</feature>
<evidence type="ECO:0000256" key="3">
    <source>
        <dbReference type="ARBA" id="ARBA00023125"/>
    </source>
</evidence>
<dbReference type="CDD" id="cd00167">
    <property type="entry name" value="SANT"/>
    <property type="match status" value="1"/>
</dbReference>
<dbReference type="PROSITE" id="PS51294">
    <property type="entry name" value="HTH_MYB"/>
    <property type="match status" value="1"/>
</dbReference>
<evidence type="ECO:0000259" key="7">
    <source>
        <dbReference type="PROSITE" id="PS51294"/>
    </source>
</evidence>
<dbReference type="GO" id="GO:0009739">
    <property type="term" value="P:response to gibberellin"/>
    <property type="evidence" value="ECO:0007669"/>
    <property type="project" value="TreeGrafter"/>
</dbReference>
<keyword evidence="4" id="KW-0804">Transcription</keyword>
<sequence length="251" mass="28138">MGRKCSCCGKIGHNSRTCYSRCISKDSSRIVKLFGVQLDVSSSDIRFRKSFSLDCLSAAPVSSTLFSSSIFADEISDRISKGYLSDGLMGRNRGKKGVSWTEEEHLKFLLGLQKLGKGNWRGISRDFVTTRTPIQVRRNGSAIRNESSYDCFSTKKKSKSSHFTGPEKTYRMLTNSGSYNFPIPLNENGELDPSLELTLAVRPQRPEKTYRMLTNSGSYNFPIPLNENGELDPSLELTLAVRPQRQLVQIN</sequence>
<dbReference type="AlphaFoldDB" id="A0AAD1ZUB1"/>
<dbReference type="InterPro" id="IPR006447">
    <property type="entry name" value="Myb_dom_plants"/>
</dbReference>
<dbReference type="PANTHER" id="PTHR44191:SF62">
    <property type="entry name" value="OS04G0341900 PROTEIN"/>
    <property type="match status" value="1"/>
</dbReference>
<dbReference type="PANTHER" id="PTHR44191">
    <property type="entry name" value="TRANSCRIPTION FACTOR KUA1"/>
    <property type="match status" value="1"/>
</dbReference>
<dbReference type="GO" id="GO:0005634">
    <property type="term" value="C:nucleus"/>
    <property type="evidence" value="ECO:0007669"/>
    <property type="project" value="UniProtKB-SubCell"/>
</dbReference>
<dbReference type="InterPro" id="IPR052245">
    <property type="entry name" value="Plant_Stress_Dev_TF"/>
</dbReference>
<dbReference type="NCBIfam" id="TIGR01557">
    <property type="entry name" value="myb_SHAQKYF"/>
    <property type="match status" value="1"/>
</dbReference>
<evidence type="ECO:0000256" key="5">
    <source>
        <dbReference type="ARBA" id="ARBA00023242"/>
    </source>
</evidence>
<keyword evidence="5" id="KW-0539">Nucleus</keyword>
<gene>
    <name evidence="8" type="ORF">FPE_LOCUS23144</name>
</gene>
<dbReference type="EMBL" id="OU503049">
    <property type="protein sequence ID" value="CAI9775714.1"/>
    <property type="molecule type" value="Genomic_DNA"/>
</dbReference>
<dbReference type="InterPro" id="IPR001005">
    <property type="entry name" value="SANT/Myb"/>
</dbReference>
<keyword evidence="9" id="KW-1185">Reference proteome</keyword>
<evidence type="ECO:0000313" key="8">
    <source>
        <dbReference type="EMBL" id="CAI9775714.1"/>
    </source>
</evidence>
<evidence type="ECO:0000259" key="6">
    <source>
        <dbReference type="PROSITE" id="PS50090"/>
    </source>
</evidence>
<keyword evidence="3" id="KW-0238">DNA-binding</keyword>
<comment type="subcellular location">
    <subcellularLocation>
        <location evidence="1">Nucleus</location>
    </subcellularLocation>
</comment>
<dbReference type="SUPFAM" id="SSF46689">
    <property type="entry name" value="Homeodomain-like"/>
    <property type="match status" value="1"/>
</dbReference>
<dbReference type="Proteomes" id="UP000834106">
    <property type="component" value="Chromosome 14"/>
</dbReference>
<reference evidence="8" key="1">
    <citation type="submission" date="2023-05" db="EMBL/GenBank/DDBJ databases">
        <authorList>
            <person name="Huff M."/>
        </authorList>
    </citation>
    <scope>NUCLEOTIDE SEQUENCE</scope>
</reference>
<dbReference type="GO" id="GO:0003677">
    <property type="term" value="F:DNA binding"/>
    <property type="evidence" value="ECO:0007669"/>
    <property type="project" value="UniProtKB-KW"/>
</dbReference>
<dbReference type="InterPro" id="IPR009057">
    <property type="entry name" value="Homeodomain-like_sf"/>
</dbReference>
<evidence type="ECO:0000256" key="4">
    <source>
        <dbReference type="ARBA" id="ARBA00023163"/>
    </source>
</evidence>
<feature type="domain" description="Myb-like" evidence="6">
    <location>
        <begin position="92"/>
        <end position="137"/>
    </location>
</feature>
<accession>A0AAD1ZUB1</accession>